<accession>A0AAJ1FSU5</accession>
<proteinExistence type="predicted"/>
<sequence>MKKGLISLSLMAAVLITGCDARAESLEWYKTHVKDRDAKV</sequence>
<evidence type="ECO:0000313" key="1">
    <source>
        <dbReference type="EMBL" id="MCW0345809.1"/>
    </source>
</evidence>
<name>A0AAJ1FSU5_PANAN</name>
<gene>
    <name evidence="1" type="ORF">NB703_003902</name>
</gene>
<dbReference type="PROSITE" id="PS51257">
    <property type="entry name" value="PROKAR_LIPOPROTEIN"/>
    <property type="match status" value="1"/>
</dbReference>
<dbReference type="Proteomes" id="UP001208888">
    <property type="component" value="Unassembled WGS sequence"/>
</dbReference>
<reference evidence="1" key="1">
    <citation type="submission" date="2022-06" db="EMBL/GenBank/DDBJ databases">
        <title>Dynamics of rice microbiomes reveals core vertical transmitted seed endophytes.</title>
        <authorList>
            <person name="Liao K."/>
            <person name="Zhang X."/>
        </authorList>
    </citation>
    <scope>NUCLEOTIDE SEQUENCE</scope>
    <source>
        <strain evidence="1">JT1-17</strain>
    </source>
</reference>
<dbReference type="RefSeq" id="WP_264272111.1">
    <property type="nucleotide sequence ID" value="NZ_JANFVX010000019.1"/>
</dbReference>
<protein>
    <submittedName>
        <fullName evidence="1">Uncharacterized protein</fullName>
    </submittedName>
</protein>
<evidence type="ECO:0000313" key="2">
    <source>
        <dbReference type="Proteomes" id="UP001208888"/>
    </source>
</evidence>
<dbReference type="AlphaFoldDB" id="A0AAJ1FSU5"/>
<comment type="caution">
    <text evidence="1">The sequence shown here is derived from an EMBL/GenBank/DDBJ whole genome shotgun (WGS) entry which is preliminary data.</text>
</comment>
<dbReference type="EMBL" id="JANFVX010000019">
    <property type="protein sequence ID" value="MCW0345809.1"/>
    <property type="molecule type" value="Genomic_DNA"/>
</dbReference>
<organism evidence="1 2">
    <name type="scientific">Pantoea ananas</name>
    <name type="common">Erwinia uredovora</name>
    <dbReference type="NCBI Taxonomy" id="553"/>
    <lineage>
        <taxon>Bacteria</taxon>
        <taxon>Pseudomonadati</taxon>
        <taxon>Pseudomonadota</taxon>
        <taxon>Gammaproteobacteria</taxon>
        <taxon>Enterobacterales</taxon>
        <taxon>Erwiniaceae</taxon>
        <taxon>Pantoea</taxon>
    </lineage>
</organism>